<evidence type="ECO:0000256" key="11">
    <source>
        <dbReference type="ARBA" id="ARBA00023136"/>
    </source>
</evidence>
<evidence type="ECO:0000256" key="6">
    <source>
        <dbReference type="ARBA" id="ARBA00022676"/>
    </source>
</evidence>
<dbReference type="AlphaFoldDB" id="A0A261XXS3"/>
<evidence type="ECO:0000256" key="10">
    <source>
        <dbReference type="ARBA" id="ARBA00022989"/>
    </source>
</evidence>
<dbReference type="OrthoDB" id="10252502at2759"/>
<dbReference type="Proteomes" id="UP000242875">
    <property type="component" value="Unassembled WGS sequence"/>
</dbReference>
<dbReference type="PANTHER" id="PTHR12468">
    <property type="entry name" value="GPI MANNOSYLTRANSFERASE 2"/>
    <property type="match status" value="1"/>
</dbReference>
<keyword evidence="9 12" id="KW-0256">Endoplasmic reticulum</keyword>
<keyword evidence="10 12" id="KW-1133">Transmembrane helix</keyword>
<feature type="transmembrane region" description="Helical" evidence="12">
    <location>
        <begin position="199"/>
        <end position="219"/>
    </location>
</feature>
<evidence type="ECO:0000313" key="13">
    <source>
        <dbReference type="EMBL" id="OZJ03118.1"/>
    </source>
</evidence>
<dbReference type="EC" id="2.4.1.-" evidence="12"/>
<feature type="transmembrane region" description="Helical" evidence="12">
    <location>
        <begin position="106"/>
        <end position="127"/>
    </location>
</feature>
<proteinExistence type="inferred from homology"/>
<evidence type="ECO:0000256" key="5">
    <source>
        <dbReference type="ARBA" id="ARBA00022502"/>
    </source>
</evidence>
<evidence type="ECO:0000256" key="8">
    <source>
        <dbReference type="ARBA" id="ARBA00022692"/>
    </source>
</evidence>
<keyword evidence="14" id="KW-1185">Reference proteome</keyword>
<comment type="caution">
    <text evidence="13">The sequence shown here is derived from an EMBL/GenBank/DDBJ whole genome shotgun (WGS) entry which is preliminary data.</text>
</comment>
<comment type="subcellular location">
    <subcellularLocation>
        <location evidence="1 12">Endoplasmic reticulum membrane</location>
        <topology evidence="1 12">Multi-pass membrane protein</topology>
    </subcellularLocation>
</comment>
<feature type="transmembrane region" description="Helical" evidence="12">
    <location>
        <begin position="231"/>
        <end position="250"/>
    </location>
</feature>
<dbReference type="PANTHER" id="PTHR12468:SF2">
    <property type="entry name" value="GPI MANNOSYLTRANSFERASE 2"/>
    <property type="match status" value="1"/>
</dbReference>
<keyword evidence="11 12" id="KW-0472">Membrane</keyword>
<comment type="function">
    <text evidence="12">Mannosyltransferase involved in glycosylphosphatidylinositol-anchor biosynthesis.</text>
</comment>
<dbReference type="Pfam" id="PF04188">
    <property type="entry name" value="Mannosyl_trans2"/>
    <property type="match status" value="1"/>
</dbReference>
<evidence type="ECO:0000256" key="7">
    <source>
        <dbReference type="ARBA" id="ARBA00022679"/>
    </source>
</evidence>
<dbReference type="GO" id="GO:0031501">
    <property type="term" value="C:mannosyltransferase complex"/>
    <property type="evidence" value="ECO:0007669"/>
    <property type="project" value="TreeGrafter"/>
</dbReference>
<dbReference type="GO" id="GO:0000009">
    <property type="term" value="F:alpha-1,6-mannosyltransferase activity"/>
    <property type="evidence" value="ECO:0007669"/>
    <property type="project" value="InterPro"/>
</dbReference>
<feature type="transmembrane region" description="Helical" evidence="12">
    <location>
        <begin position="173"/>
        <end position="193"/>
    </location>
</feature>
<evidence type="ECO:0000256" key="4">
    <source>
        <dbReference type="ARBA" id="ARBA00013795"/>
    </source>
</evidence>
<evidence type="ECO:0000256" key="3">
    <source>
        <dbReference type="ARBA" id="ARBA00008698"/>
    </source>
</evidence>
<reference evidence="13 14" key="1">
    <citation type="journal article" date="2017" name="Mycologia">
        <title>Bifiguratus adelaidae, gen. et sp. nov., a new member of Mucoromycotina in endophytic and soil-dwelling habitats.</title>
        <authorList>
            <person name="Torres-Cruz T.J."/>
            <person name="Billingsley Tobias T.L."/>
            <person name="Almatruk M."/>
            <person name="Hesse C."/>
            <person name="Kuske C.R."/>
            <person name="Desiro A."/>
            <person name="Benucci G.M."/>
            <person name="Bonito G."/>
            <person name="Stajich J.E."/>
            <person name="Dunlap C."/>
            <person name="Arnold A.E."/>
            <person name="Porras-Alfaro A."/>
        </authorList>
    </citation>
    <scope>NUCLEOTIDE SEQUENCE [LARGE SCALE GENOMIC DNA]</scope>
    <source>
        <strain evidence="13 14">AZ0501</strain>
    </source>
</reference>
<evidence type="ECO:0000256" key="12">
    <source>
        <dbReference type="RuleBase" id="RU363112"/>
    </source>
</evidence>
<keyword evidence="6 12" id="KW-0328">Glycosyltransferase</keyword>
<comment type="pathway">
    <text evidence="2 12">Glycolipid biosynthesis; glycosylphosphatidylinositol-anchor biosynthesis.</text>
</comment>
<accession>A0A261XXS3</accession>
<sequence>MRIPSHRIERHIVVVALLGRFFVFVLAALANWFVDDYDSSSSTLVSTFPLTVYLRWDAVYFLHIASQGYVYEQEHAFFPLVPVIARALATIILKPLNFLRLGDTDLTLLSGILVSNLAFVLAAVVLYRLTLRATNDVRFAWISSIFFCLNPAGIFMSSFYTESMFALLSFSGMYCWLSGKALLAAIVWSVAGLARSNAIIYAGFFCFDMATSLPIGQAVKRKPLDIVFRILKRLFCIAIVFGGFAIFQYYGYRTFCDQEHKARSGWCDWRLPLMYSHVQSAYWDNGFLTYWEMKQIPNFLFALPMICLSSFGILQYFQHDKKRFLSIGYVKTLKANASPYFESTLIPFIYLWLFLLIYCVFFMHVQVITRFFSSLPPVYWGLAYAHSLGRHKRLSVLYPILYGALGVVLFAKFFPPA</sequence>
<feature type="transmembrane region" description="Helical" evidence="12">
    <location>
        <begin position="299"/>
        <end position="317"/>
    </location>
</feature>
<gene>
    <name evidence="13" type="ORF">BZG36_03881</name>
</gene>
<evidence type="ECO:0000256" key="1">
    <source>
        <dbReference type="ARBA" id="ARBA00004477"/>
    </source>
</evidence>
<keyword evidence="8 12" id="KW-0812">Transmembrane</keyword>
<dbReference type="UniPathway" id="UPA00196"/>
<evidence type="ECO:0000313" key="14">
    <source>
        <dbReference type="Proteomes" id="UP000242875"/>
    </source>
</evidence>
<feature type="transmembrane region" description="Helical" evidence="12">
    <location>
        <begin position="12"/>
        <end position="34"/>
    </location>
</feature>
<dbReference type="GO" id="GO:0006506">
    <property type="term" value="P:GPI anchor biosynthetic process"/>
    <property type="evidence" value="ECO:0007669"/>
    <property type="project" value="UniProtKB-UniPathway"/>
</dbReference>
<name>A0A261XXS3_9FUNG</name>
<comment type="similarity">
    <text evidence="3 12">Belongs to the PIGV family.</text>
</comment>
<feature type="transmembrane region" description="Helical" evidence="12">
    <location>
        <begin position="348"/>
        <end position="372"/>
    </location>
</feature>
<dbReference type="GO" id="GO:0004376">
    <property type="term" value="F:GPI mannosyltransferase activity"/>
    <property type="evidence" value="ECO:0007669"/>
    <property type="project" value="InterPro"/>
</dbReference>
<dbReference type="InterPro" id="IPR007315">
    <property type="entry name" value="PIG-V/Gpi18"/>
</dbReference>
<evidence type="ECO:0000256" key="9">
    <source>
        <dbReference type="ARBA" id="ARBA00022824"/>
    </source>
</evidence>
<dbReference type="EMBL" id="MVBO01000103">
    <property type="protein sequence ID" value="OZJ03118.1"/>
    <property type="molecule type" value="Genomic_DNA"/>
</dbReference>
<organism evidence="13 14">
    <name type="scientific">Bifiguratus adelaidae</name>
    <dbReference type="NCBI Taxonomy" id="1938954"/>
    <lineage>
        <taxon>Eukaryota</taxon>
        <taxon>Fungi</taxon>
        <taxon>Fungi incertae sedis</taxon>
        <taxon>Mucoromycota</taxon>
        <taxon>Mucoromycotina</taxon>
        <taxon>Endogonomycetes</taxon>
        <taxon>Endogonales</taxon>
        <taxon>Endogonales incertae sedis</taxon>
        <taxon>Bifiguratus</taxon>
    </lineage>
</organism>
<evidence type="ECO:0000256" key="2">
    <source>
        <dbReference type="ARBA" id="ARBA00004687"/>
    </source>
</evidence>
<dbReference type="GO" id="GO:0005789">
    <property type="term" value="C:endoplasmic reticulum membrane"/>
    <property type="evidence" value="ECO:0007669"/>
    <property type="project" value="UniProtKB-SubCell"/>
</dbReference>
<keyword evidence="5 12" id="KW-0337">GPI-anchor biosynthesis</keyword>
<protein>
    <recommendedName>
        <fullName evidence="4 12">GPI mannosyltransferase 2</fullName>
        <ecNumber evidence="12">2.4.1.-</ecNumber>
    </recommendedName>
</protein>
<keyword evidence="7 12" id="KW-0808">Transferase</keyword>
<feature type="transmembrane region" description="Helical" evidence="12">
    <location>
        <begin position="396"/>
        <end position="414"/>
    </location>
</feature>
<feature type="transmembrane region" description="Helical" evidence="12">
    <location>
        <begin position="139"/>
        <end position="161"/>
    </location>
</feature>